<accession>A0ABD1HLG5</accession>
<dbReference type="Pfam" id="PF12796">
    <property type="entry name" value="Ank_2"/>
    <property type="match status" value="2"/>
</dbReference>
<dbReference type="SUPFAM" id="SSF48403">
    <property type="entry name" value="Ankyrin repeat"/>
    <property type="match status" value="1"/>
</dbReference>
<dbReference type="GO" id="GO:0016020">
    <property type="term" value="C:membrane"/>
    <property type="evidence" value="ECO:0007669"/>
    <property type="project" value="UniProtKB-SubCell"/>
</dbReference>
<dbReference type="AlphaFoldDB" id="A0ABD1HLG5"/>
<keyword evidence="6 8" id="KW-0472">Membrane</keyword>
<dbReference type="Pfam" id="PF00023">
    <property type="entry name" value="Ank"/>
    <property type="match status" value="1"/>
</dbReference>
<dbReference type="InterPro" id="IPR026961">
    <property type="entry name" value="PGG_dom"/>
</dbReference>
<dbReference type="EMBL" id="JBEAFC010000004">
    <property type="protein sequence ID" value="KAL1557286.1"/>
    <property type="molecule type" value="Genomic_DNA"/>
</dbReference>
<dbReference type="PROSITE" id="PS50088">
    <property type="entry name" value="ANK_REPEAT"/>
    <property type="match status" value="2"/>
</dbReference>
<feature type="repeat" description="ANK" evidence="7">
    <location>
        <begin position="176"/>
        <end position="197"/>
    </location>
</feature>
<feature type="domain" description="PGG" evidence="9">
    <location>
        <begin position="252"/>
        <end position="356"/>
    </location>
</feature>
<dbReference type="InterPro" id="IPR002110">
    <property type="entry name" value="Ankyrin_rpt"/>
</dbReference>
<reference evidence="10 11" key="1">
    <citation type="submission" date="2024-06" db="EMBL/GenBank/DDBJ databases">
        <title>A chromosome level genome sequence of Diviner's sage (Salvia divinorum).</title>
        <authorList>
            <person name="Ford S.A."/>
            <person name="Ro D.-K."/>
            <person name="Ness R.W."/>
            <person name="Phillips M.A."/>
        </authorList>
    </citation>
    <scope>NUCLEOTIDE SEQUENCE [LARGE SCALE GENOMIC DNA]</scope>
    <source>
        <strain evidence="10">SAF-2024a</strain>
        <tissue evidence="10">Leaf</tissue>
    </source>
</reference>
<dbReference type="PANTHER" id="PTHR24186:SF37">
    <property type="entry name" value="PGG DOMAIN-CONTAINING PROTEIN"/>
    <property type="match status" value="1"/>
</dbReference>
<evidence type="ECO:0000256" key="6">
    <source>
        <dbReference type="ARBA" id="ARBA00023136"/>
    </source>
</evidence>
<evidence type="ECO:0000256" key="7">
    <source>
        <dbReference type="PROSITE-ProRule" id="PRU00023"/>
    </source>
</evidence>
<dbReference type="Proteomes" id="UP001567538">
    <property type="component" value="Unassembled WGS sequence"/>
</dbReference>
<name>A0ABD1HLG5_SALDI</name>
<evidence type="ECO:0000256" key="4">
    <source>
        <dbReference type="ARBA" id="ARBA00022989"/>
    </source>
</evidence>
<keyword evidence="2 8" id="KW-0812">Transmembrane</keyword>
<evidence type="ECO:0000259" key="9">
    <source>
        <dbReference type="Pfam" id="PF13962"/>
    </source>
</evidence>
<dbReference type="SMART" id="SM00248">
    <property type="entry name" value="ANK"/>
    <property type="match status" value="5"/>
</dbReference>
<dbReference type="PROSITE" id="PS50297">
    <property type="entry name" value="ANK_REP_REGION"/>
    <property type="match status" value="2"/>
</dbReference>
<feature type="transmembrane region" description="Helical" evidence="8">
    <location>
        <begin position="333"/>
        <end position="352"/>
    </location>
</feature>
<organism evidence="10 11">
    <name type="scientific">Salvia divinorum</name>
    <name type="common">Maria pastora</name>
    <name type="synonym">Diviner's sage</name>
    <dbReference type="NCBI Taxonomy" id="28513"/>
    <lineage>
        <taxon>Eukaryota</taxon>
        <taxon>Viridiplantae</taxon>
        <taxon>Streptophyta</taxon>
        <taxon>Embryophyta</taxon>
        <taxon>Tracheophyta</taxon>
        <taxon>Spermatophyta</taxon>
        <taxon>Magnoliopsida</taxon>
        <taxon>eudicotyledons</taxon>
        <taxon>Gunneridae</taxon>
        <taxon>Pentapetalae</taxon>
        <taxon>asterids</taxon>
        <taxon>lamiids</taxon>
        <taxon>Lamiales</taxon>
        <taxon>Lamiaceae</taxon>
        <taxon>Nepetoideae</taxon>
        <taxon>Mentheae</taxon>
        <taxon>Salviinae</taxon>
        <taxon>Salvia</taxon>
        <taxon>Salvia subgen. Calosphace</taxon>
    </lineage>
</organism>
<evidence type="ECO:0000256" key="1">
    <source>
        <dbReference type="ARBA" id="ARBA00004141"/>
    </source>
</evidence>
<evidence type="ECO:0000313" key="11">
    <source>
        <dbReference type="Proteomes" id="UP001567538"/>
    </source>
</evidence>
<keyword evidence="5 7" id="KW-0040">ANK repeat</keyword>
<gene>
    <name evidence="10" type="ORF">AAHA92_07879</name>
</gene>
<comment type="caution">
    <text evidence="10">The sequence shown here is derived from an EMBL/GenBank/DDBJ whole genome shotgun (WGS) entry which is preliminary data.</text>
</comment>
<keyword evidence="4 8" id="KW-1133">Transmembrane helix</keyword>
<feature type="transmembrane region" description="Helical" evidence="8">
    <location>
        <begin position="372"/>
        <end position="397"/>
    </location>
</feature>
<proteinExistence type="predicted"/>
<evidence type="ECO:0000256" key="2">
    <source>
        <dbReference type="ARBA" id="ARBA00022692"/>
    </source>
</evidence>
<comment type="subcellular location">
    <subcellularLocation>
        <location evidence="1">Membrane</location>
        <topology evidence="1">Multi-pass membrane protein</topology>
    </subcellularLocation>
</comment>
<feature type="repeat" description="ANK" evidence="7">
    <location>
        <begin position="108"/>
        <end position="130"/>
    </location>
</feature>
<dbReference type="InterPro" id="IPR036770">
    <property type="entry name" value="Ankyrin_rpt-contain_sf"/>
</dbReference>
<dbReference type="Gene3D" id="1.25.40.20">
    <property type="entry name" value="Ankyrin repeat-containing domain"/>
    <property type="match status" value="2"/>
</dbReference>
<evidence type="ECO:0000256" key="8">
    <source>
        <dbReference type="SAM" id="Phobius"/>
    </source>
</evidence>
<dbReference type="PANTHER" id="PTHR24186">
    <property type="entry name" value="PROTEIN PHOSPHATASE 1 REGULATORY SUBUNIT"/>
    <property type="match status" value="1"/>
</dbReference>
<keyword evidence="3" id="KW-0677">Repeat</keyword>
<protein>
    <submittedName>
        <fullName evidence="10">Ankyrin repeat-containing protein ITN1-like</fullName>
    </submittedName>
</protein>
<sequence>MVSEAVEKKLYDAASKGDVTTLVQLVEEDPYLVHEVPYPCSRNILPIAAIHGQTQIVEEVLRLNPRLARISDTQKSSPLQIAAEEGHINICQKLLSVAPEACWWRDDHDMNPLHIAAMKGHAEIVEYLLQESVFPAMERLRCGGTVLHLCVKHGQLVALKVLLERLGELVDAVDENGETILHLAVRSNQHEILKYLVGSKKIKRLTKNSMGKTPLEILDENPPSTNSSYLEFRRILSSVQDPSIDKSLYPKLADAIMVVAVLIATVAFQTTVSPPGGVWQDDTSPHKAGDAIMAHTHPTVFKELMRSNTTAFIASLITILIMVTGLPMVYNFFFVIAMFAGGLSMSSIAMSYGASRMAITPDTEGKPLDMSVMTIFIAFICVTYLVIMPCIKVMRLYSYWKTKPRRKGGLTSGARHQRILCRIFLSLEGWGCLRPNR</sequence>
<evidence type="ECO:0000313" key="10">
    <source>
        <dbReference type="EMBL" id="KAL1557286.1"/>
    </source>
</evidence>
<evidence type="ECO:0000256" key="3">
    <source>
        <dbReference type="ARBA" id="ARBA00022737"/>
    </source>
</evidence>
<keyword evidence="11" id="KW-1185">Reference proteome</keyword>
<evidence type="ECO:0000256" key="5">
    <source>
        <dbReference type="ARBA" id="ARBA00023043"/>
    </source>
</evidence>
<dbReference type="Pfam" id="PF13962">
    <property type="entry name" value="PGG"/>
    <property type="match status" value="1"/>
</dbReference>
<feature type="transmembrane region" description="Helical" evidence="8">
    <location>
        <begin position="309"/>
        <end position="326"/>
    </location>
</feature>